<dbReference type="EMBL" id="AP018316">
    <property type="protein sequence ID" value="BAZ86814.1"/>
    <property type="molecule type" value="Genomic_DNA"/>
</dbReference>
<evidence type="ECO:0000313" key="2">
    <source>
        <dbReference type="Proteomes" id="UP000218702"/>
    </source>
</evidence>
<dbReference type="KEGG" id="dcm:NIES806_30300"/>
<organism evidence="1 2">
    <name type="scientific">Dolichospermum compactum NIES-806</name>
    <dbReference type="NCBI Taxonomy" id="1973481"/>
    <lineage>
        <taxon>Bacteria</taxon>
        <taxon>Bacillati</taxon>
        <taxon>Cyanobacteriota</taxon>
        <taxon>Cyanophyceae</taxon>
        <taxon>Nostocales</taxon>
        <taxon>Aphanizomenonaceae</taxon>
        <taxon>Dolichospermum</taxon>
        <taxon>Dolichospermum compactum</taxon>
    </lineage>
</organism>
<dbReference type="Proteomes" id="UP000218702">
    <property type="component" value="Chromosome"/>
</dbReference>
<reference evidence="1 2" key="1">
    <citation type="submission" date="2017-06" db="EMBL/GenBank/DDBJ databases">
        <title>Genome sequencing of cyanobaciteial culture collection at National Institute for Environmental Studies (NIES).</title>
        <authorList>
            <person name="Hirose Y."/>
            <person name="Shimura Y."/>
            <person name="Fujisawa T."/>
            <person name="Nakamura Y."/>
            <person name="Kawachi M."/>
        </authorList>
    </citation>
    <scope>NUCLEOTIDE SEQUENCE [LARGE SCALE GENOMIC DNA]</scope>
    <source>
        <strain evidence="1 2">NIES-806</strain>
    </source>
</reference>
<name>A0A1Z4V5U3_9CYAN</name>
<accession>A0A1Z4V5U3</accession>
<sequence>MILHILDHEVYFLSVIKLRYINSEIFVLASLRNYQKSVSVDFVHLSIDRFSVKLLVSSIN</sequence>
<protein>
    <submittedName>
        <fullName evidence="1">Uncharacterized protein</fullName>
    </submittedName>
</protein>
<evidence type="ECO:0000313" key="1">
    <source>
        <dbReference type="EMBL" id="BAZ86814.1"/>
    </source>
</evidence>
<dbReference type="AlphaFoldDB" id="A0A1Z4V5U3"/>
<keyword evidence="2" id="KW-1185">Reference proteome</keyword>
<gene>
    <name evidence="1" type="ORF">NIES806_30300</name>
</gene>
<proteinExistence type="predicted"/>